<evidence type="ECO:0000313" key="3">
    <source>
        <dbReference type="Proteomes" id="UP000192247"/>
    </source>
</evidence>
<dbReference type="PROSITE" id="PS50186">
    <property type="entry name" value="DEP"/>
    <property type="match status" value="1"/>
</dbReference>
<reference evidence="2 3" key="1">
    <citation type="journal article" date="2017" name="Gigascience">
        <title>Draft genome of the honey bee ectoparasitic mite, Tropilaelaps mercedesae, is shaped by the parasitic life history.</title>
        <authorList>
            <person name="Dong X."/>
            <person name="Armstrong S.D."/>
            <person name="Xia D."/>
            <person name="Makepeace B.L."/>
            <person name="Darby A.C."/>
            <person name="Kadowaki T."/>
        </authorList>
    </citation>
    <scope>NUCLEOTIDE SEQUENCE [LARGE SCALE GENOMIC DNA]</scope>
    <source>
        <strain evidence="2">Wuxi-XJTLU</strain>
    </source>
</reference>
<comment type="caution">
    <text evidence="2">The sequence shown here is derived from an EMBL/GenBank/DDBJ whole genome shotgun (WGS) entry which is preliminary data.</text>
</comment>
<dbReference type="InterPro" id="IPR000591">
    <property type="entry name" value="DEP_dom"/>
</dbReference>
<dbReference type="InParanoid" id="A0A1V9X4H6"/>
<proteinExistence type="predicted"/>
<dbReference type="STRING" id="418985.A0A1V9X4H6"/>
<evidence type="ECO:0000313" key="2">
    <source>
        <dbReference type="EMBL" id="OQR68306.1"/>
    </source>
</evidence>
<sequence>MALQRRSSEQFRATRTWNAIVSAVQNGLPIGYHRKGFRLFNNCFAGEEAVNWTLDYLLRNREALFDLKKRSEITREKVALLLQKFLEQNIIKDVRGQGRQFKDSSRHLYTFSKENASPLYAYRHANADEKRSTSKAHKASLNHITCPSIKCATGMVKLALVGLSAQRKRREACLIRTCSTISN</sequence>
<dbReference type="Proteomes" id="UP000192247">
    <property type="component" value="Unassembled WGS sequence"/>
</dbReference>
<dbReference type="SUPFAM" id="SSF46785">
    <property type="entry name" value="Winged helix' DNA-binding domain"/>
    <property type="match status" value="1"/>
</dbReference>
<name>A0A1V9X4H6_9ACAR</name>
<dbReference type="Pfam" id="PF00610">
    <property type="entry name" value="DEP"/>
    <property type="match status" value="1"/>
</dbReference>
<dbReference type="PANTHER" id="PTHR16206:SF4">
    <property type="entry name" value="PROTEIN LET-99"/>
    <property type="match status" value="1"/>
</dbReference>
<evidence type="ECO:0000259" key="1">
    <source>
        <dbReference type="PROSITE" id="PS50186"/>
    </source>
</evidence>
<dbReference type="InterPro" id="IPR036388">
    <property type="entry name" value="WH-like_DNA-bd_sf"/>
</dbReference>
<feature type="domain" description="DEP" evidence="1">
    <location>
        <begin position="24"/>
        <end position="113"/>
    </location>
</feature>
<dbReference type="PANTHER" id="PTHR16206">
    <property type="entry name" value="DEP DOMAIN-CONTAINING"/>
    <property type="match status" value="1"/>
</dbReference>
<dbReference type="SMART" id="SM00049">
    <property type="entry name" value="DEP"/>
    <property type="match status" value="1"/>
</dbReference>
<dbReference type="InterPro" id="IPR036390">
    <property type="entry name" value="WH_DNA-bd_sf"/>
</dbReference>
<accession>A0A1V9X4H6</accession>
<gene>
    <name evidence="2" type="ORF">BIW11_12994</name>
</gene>
<dbReference type="OrthoDB" id="524326at2759"/>
<dbReference type="EMBL" id="MNPL01025356">
    <property type="protein sequence ID" value="OQR68306.1"/>
    <property type="molecule type" value="Genomic_DNA"/>
</dbReference>
<dbReference type="GO" id="GO:0035556">
    <property type="term" value="P:intracellular signal transduction"/>
    <property type="evidence" value="ECO:0007669"/>
    <property type="project" value="InterPro"/>
</dbReference>
<organism evidence="2 3">
    <name type="scientific">Tropilaelaps mercedesae</name>
    <dbReference type="NCBI Taxonomy" id="418985"/>
    <lineage>
        <taxon>Eukaryota</taxon>
        <taxon>Metazoa</taxon>
        <taxon>Ecdysozoa</taxon>
        <taxon>Arthropoda</taxon>
        <taxon>Chelicerata</taxon>
        <taxon>Arachnida</taxon>
        <taxon>Acari</taxon>
        <taxon>Parasitiformes</taxon>
        <taxon>Mesostigmata</taxon>
        <taxon>Gamasina</taxon>
        <taxon>Dermanyssoidea</taxon>
        <taxon>Laelapidae</taxon>
        <taxon>Tropilaelaps</taxon>
    </lineage>
</organism>
<dbReference type="AlphaFoldDB" id="A0A1V9X4H6"/>
<protein>
    <submittedName>
        <fullName evidence="2">DEP domain-containing protein 1A-like</fullName>
    </submittedName>
</protein>
<dbReference type="Gene3D" id="1.10.10.10">
    <property type="entry name" value="Winged helix-like DNA-binding domain superfamily/Winged helix DNA-binding domain"/>
    <property type="match status" value="1"/>
</dbReference>
<keyword evidence="3" id="KW-1185">Reference proteome</keyword>